<dbReference type="NCBIfam" id="TIGR03696">
    <property type="entry name" value="Rhs_assc_core"/>
    <property type="match status" value="1"/>
</dbReference>
<keyword evidence="1" id="KW-0732">Signal</keyword>
<accession>A0A7K3WR38</accession>
<evidence type="ECO:0000313" key="6">
    <source>
        <dbReference type="Proteomes" id="UP000486602"/>
    </source>
</evidence>
<dbReference type="SMART" id="SM00560">
    <property type="entry name" value="LamGL"/>
    <property type="match status" value="1"/>
</dbReference>
<gene>
    <name evidence="5" type="ORF">G3O08_11615</name>
</gene>
<protein>
    <recommendedName>
        <fullName evidence="4">LamG-like jellyroll fold domain-containing protein</fullName>
    </recommendedName>
</protein>
<reference evidence="5 6" key="1">
    <citation type="submission" date="2020-02" db="EMBL/GenBank/DDBJ databases">
        <title>Out from the shadows clarifying the taxonomy of the family Cryomorphaceae and related taxa by utilizing the GTDB taxonomic framework.</title>
        <authorList>
            <person name="Bowman J.P."/>
        </authorList>
    </citation>
    <scope>NUCLEOTIDE SEQUENCE [LARGE SCALE GENOMIC DNA]</scope>
    <source>
        <strain evidence="5 6">QSSC 1-22</strain>
    </source>
</reference>
<evidence type="ECO:0000313" key="5">
    <source>
        <dbReference type="EMBL" id="NEN24149.1"/>
    </source>
</evidence>
<dbReference type="InterPro" id="IPR013320">
    <property type="entry name" value="ConA-like_dom_sf"/>
</dbReference>
<keyword evidence="6" id="KW-1185">Reference proteome</keyword>
<feature type="compositionally biased region" description="Polar residues" evidence="3">
    <location>
        <begin position="641"/>
        <end position="650"/>
    </location>
</feature>
<evidence type="ECO:0000256" key="2">
    <source>
        <dbReference type="ARBA" id="ARBA00023157"/>
    </source>
</evidence>
<dbReference type="PANTHER" id="PTHR32305">
    <property type="match status" value="1"/>
</dbReference>
<evidence type="ECO:0000256" key="3">
    <source>
        <dbReference type="SAM" id="MobiDB-lite"/>
    </source>
</evidence>
<dbReference type="Pfam" id="PF13385">
    <property type="entry name" value="Laminin_G_3"/>
    <property type="match status" value="1"/>
</dbReference>
<dbReference type="SUPFAM" id="SSF49899">
    <property type="entry name" value="Concanavalin A-like lectins/glucanases"/>
    <property type="match status" value="1"/>
</dbReference>
<dbReference type="EMBL" id="JAAGVY010000020">
    <property type="protein sequence ID" value="NEN24149.1"/>
    <property type="molecule type" value="Genomic_DNA"/>
</dbReference>
<dbReference type="InterPro" id="IPR006558">
    <property type="entry name" value="LamG-like"/>
</dbReference>
<evidence type="ECO:0000256" key="1">
    <source>
        <dbReference type="ARBA" id="ARBA00022729"/>
    </source>
</evidence>
<dbReference type="AlphaFoldDB" id="A0A7K3WR38"/>
<feature type="domain" description="LamG-like jellyroll fold" evidence="4">
    <location>
        <begin position="190"/>
        <end position="331"/>
    </location>
</feature>
<dbReference type="Gene3D" id="2.60.120.200">
    <property type="match status" value="1"/>
</dbReference>
<dbReference type="InterPro" id="IPR022385">
    <property type="entry name" value="Rhs_assc_core"/>
</dbReference>
<feature type="region of interest" description="Disordered" evidence="3">
    <location>
        <begin position="641"/>
        <end position="676"/>
    </location>
</feature>
<dbReference type="GO" id="GO:0005975">
    <property type="term" value="P:carbohydrate metabolic process"/>
    <property type="evidence" value="ECO:0007669"/>
    <property type="project" value="UniProtKB-ARBA"/>
</dbReference>
<dbReference type="InterPro" id="IPR050708">
    <property type="entry name" value="T6SS_VgrG/RHS"/>
</dbReference>
<name>A0A7K3WR38_9FLAO</name>
<proteinExistence type="predicted"/>
<dbReference type="GO" id="GO:0004553">
    <property type="term" value="F:hydrolase activity, hydrolyzing O-glycosyl compounds"/>
    <property type="evidence" value="ECO:0007669"/>
    <property type="project" value="UniProtKB-ARBA"/>
</dbReference>
<organism evidence="5 6">
    <name type="scientific">Cryomorpha ignava</name>
    <dbReference type="NCBI Taxonomy" id="101383"/>
    <lineage>
        <taxon>Bacteria</taxon>
        <taxon>Pseudomonadati</taxon>
        <taxon>Bacteroidota</taxon>
        <taxon>Flavobacteriia</taxon>
        <taxon>Flavobacteriales</taxon>
        <taxon>Cryomorphaceae</taxon>
        <taxon>Cryomorpha</taxon>
    </lineage>
</organism>
<keyword evidence="2" id="KW-1015">Disulfide bond</keyword>
<dbReference type="PANTHER" id="PTHR32305:SF15">
    <property type="entry name" value="PROTEIN RHSA-RELATED"/>
    <property type="match status" value="1"/>
</dbReference>
<evidence type="ECO:0000259" key="4">
    <source>
        <dbReference type="SMART" id="SM00560"/>
    </source>
</evidence>
<sequence length="676" mass="72548">MATYKANIDTVAESTVYTVDERHIYGSDRVGMYNYPDTVYPVPAASTEDFMPVWRGYRKYELKNHLGNVTTVINANKIPLDDDADGVIDGFDAIIEAAYDYSPFGVTRKSFEPNYTAGSSGEANPLAPDFRWCFDGDGVEANGSGHDATLYSMNTTADRNSQAGNALESQGNANSYMEIQHDADLVFGGNDFTVGIWVKRLALNSNWNHTIAAGKWHSGQQASQNEWYLAISNGGSGNNPPQFAIQAGSTKYTAAGTALPVGDWYHLVGVREGDYIKLYVDGTLVGTKYVGAAVVNTVPSRNILLGLMGNGKFLKAGFDEFVVYHRALDATEVNELYGMGCGDFEGAEGELASGGYRYGFNGMEKDDEVKGRGNSINYKARIQDTRLGRFLSVDPLTMQFPYYSPYQFAGNKPIIAIDLDGKEEFIRTRYIDAVGNVYRTQIQVVTSVQGSDRTTFGVGTTQLIHNTDVTVGTNGIAVAAYTGSLIGNYVAPGSAANVGNTAPGSSAFTLTENMSVARAIPVGAGWQTQISINGDNRSIDKTLTQPFPTGQRIALDSRGNQVRSQVNGLSGIAETSSGNAPSLEPNLPLGFNLTPQNPGQRFLQGSGLPIPPGLSRGGKAGSIVQADNIFKLVSKGESFATGNPNLTTIPLPSRAESGDQNQQGKKEMRKTTSVSF</sequence>
<dbReference type="RefSeq" id="WP_163285543.1">
    <property type="nucleotide sequence ID" value="NZ_JAAGVY010000020.1"/>
</dbReference>
<dbReference type="Gene3D" id="2.180.10.10">
    <property type="entry name" value="RHS repeat-associated core"/>
    <property type="match status" value="1"/>
</dbReference>
<comment type="caution">
    <text evidence="5">The sequence shown here is derived from an EMBL/GenBank/DDBJ whole genome shotgun (WGS) entry which is preliminary data.</text>
</comment>
<dbReference type="Proteomes" id="UP000486602">
    <property type="component" value="Unassembled WGS sequence"/>
</dbReference>